<dbReference type="PRINTS" id="PR00187">
    <property type="entry name" value="HAEMOCYANIN"/>
</dbReference>
<sequence length="711" mass="83884">MRSILAVTVVCLFALASGSYMTKDVKYGDEIFLKKQKAILEIFQHIHQPELHTSSWEESKGFDIEQYLDHYTNAEAVKEFLRFYKHGMLPLEEIFSIQNEFHREEVIALFHLFYYAKDWDTFYKTMVWARFHVNEGMFVYALTVAVLHRHDMEGIVLPAPYEIYPFYFFNDVVISKAQRYKMQGFYKMKKNNDVYTAYIPSNYTGYYVHTGPEQRVGYFTEDIGLNSYYYYFHADYPFWMGGKEFGLYKDRRGEFFLFQHQQLLARYYLERLSNDLGVIPPFSWHKSITTGYYPYLRYYNGIPFPVRDNYYSASVDKSYVVEQIEDFEHRIIEAIDYGFIVLPDGKYVNITTPSGIEYLGNLIQSNGDSVNTRFYGYLEILAKYFLGGSFKLQHEYRAIPSVLEKFETSMRDPMFYQFYKRIVEYYYRFLDLLPSYKKEELDFPGVKIETVEMDKLVTYFDKFDADITNAVDVEVFDETTMKGSDMKKFGKIAHYQGEDFVIYARMPRLNHLPFTFKLNVVSEKAQKATVFVYLGPKYDQYGNIYGVDANRENFFELDHFLVDLVPGKNAITRNSQDFSWFVKDRTTYFELYQQVMKAVTGEGKFPLDMSEAHCGFPARLMLPKGKKGGMPFQFFFMVVPYHAPKVEQFTGFDHTLSCGVGSGARYLDDLPFGYPFERKIDENAWFTPNMKYYDTLIYHKSETEVNSVVIH</sequence>
<keyword evidence="1" id="KW-0758">Storage protein</keyword>
<dbReference type="InterPro" id="IPR008922">
    <property type="entry name" value="Di-copper_centre_dom_sf"/>
</dbReference>
<keyword evidence="2" id="KW-0732">Signal</keyword>
<name>Q16I87_AEDAE</name>
<dbReference type="InterPro" id="IPR037020">
    <property type="entry name" value="Hemocyanin_C_sf"/>
</dbReference>
<reference evidence="6" key="1">
    <citation type="submission" date="2005-10" db="EMBL/GenBank/DDBJ databases">
        <authorList>
            <person name="Loftus B.J."/>
            <person name="Nene V.M."/>
            <person name="Hannick L.I."/>
            <person name="Bidwell S."/>
            <person name="Haas B."/>
            <person name="Amedeo P."/>
            <person name="Orvis J."/>
            <person name="Wortman J.R."/>
            <person name="White O.R."/>
            <person name="Salzberg S."/>
            <person name="Shumway M."/>
            <person name="Koo H."/>
            <person name="Zhao Y."/>
            <person name="Holmes M."/>
            <person name="Miller J."/>
            <person name="Schatz M."/>
            <person name="Pop M."/>
            <person name="Pai G."/>
            <person name="Utterback T."/>
            <person name="Rogers Y.-H."/>
            <person name="Kravitz S."/>
            <person name="Fraser C.M."/>
        </authorList>
    </citation>
    <scope>NUCLEOTIDE SEQUENCE</scope>
    <source>
        <strain evidence="6">Liverpool</strain>
    </source>
</reference>
<dbReference type="GO" id="GO:0045735">
    <property type="term" value="F:nutrient reservoir activity"/>
    <property type="evidence" value="ECO:0007669"/>
    <property type="project" value="UniProtKB-KW"/>
</dbReference>
<dbReference type="OrthoDB" id="6371642at2759"/>
<dbReference type="Pfam" id="PF03723">
    <property type="entry name" value="Hemocyanin_C"/>
    <property type="match status" value="1"/>
</dbReference>
<feature type="signal peptide" evidence="2">
    <location>
        <begin position="1"/>
        <end position="18"/>
    </location>
</feature>
<evidence type="ECO:0000256" key="1">
    <source>
        <dbReference type="ARBA" id="ARBA00022761"/>
    </source>
</evidence>
<dbReference type="GO" id="GO:0097009">
    <property type="term" value="P:energy homeostasis"/>
    <property type="evidence" value="ECO:0007669"/>
    <property type="project" value="UniProtKB-ARBA"/>
</dbReference>
<dbReference type="PaxDb" id="7159-AAEL013757-PA"/>
<dbReference type="HOGENOM" id="CLU_012213_1_0_1"/>
<reference evidence="6" key="2">
    <citation type="journal article" date="2007" name="Science">
        <title>Genome sequence of Aedes aegypti, a major arbovirus vector.</title>
        <authorList>
            <person name="Nene V."/>
            <person name="Wortman J.R."/>
            <person name="Lawson D."/>
            <person name="Haas B."/>
            <person name="Kodira C."/>
            <person name="Tu Z.J."/>
            <person name="Loftus B."/>
            <person name="Xi Z."/>
            <person name="Megy K."/>
            <person name="Grabherr M."/>
            <person name="Ren Q."/>
            <person name="Zdobnov E.M."/>
            <person name="Lobo N.F."/>
            <person name="Campbell K.S."/>
            <person name="Brown S.E."/>
            <person name="Bonaldo M.F."/>
            <person name="Zhu J."/>
            <person name="Sinkins S.P."/>
            <person name="Hogenkamp D.G."/>
            <person name="Amedeo P."/>
            <person name="Arensburger P."/>
            <person name="Atkinson P.W."/>
            <person name="Bidwell S."/>
            <person name="Biedler J."/>
            <person name="Birney E."/>
            <person name="Bruggner R.V."/>
            <person name="Costas J."/>
            <person name="Coy M.R."/>
            <person name="Crabtree J."/>
            <person name="Crawford M."/>
            <person name="Debruyn B."/>
            <person name="Decaprio D."/>
            <person name="Eiglmeier K."/>
            <person name="Eisenstadt E."/>
            <person name="El-Dorry H."/>
            <person name="Gelbart W.M."/>
            <person name="Gomes S.L."/>
            <person name="Hammond M."/>
            <person name="Hannick L.I."/>
            <person name="Hogan J.R."/>
            <person name="Holmes M.H."/>
            <person name="Jaffe D."/>
            <person name="Johnston J.S."/>
            <person name="Kennedy R.C."/>
            <person name="Koo H."/>
            <person name="Kravitz S."/>
            <person name="Kriventseva E.V."/>
            <person name="Kulp D."/>
            <person name="Labutti K."/>
            <person name="Lee E."/>
            <person name="Li S."/>
            <person name="Lovin D.D."/>
            <person name="Mao C."/>
            <person name="Mauceli E."/>
            <person name="Menck C.F."/>
            <person name="Miller J.R."/>
            <person name="Montgomery P."/>
            <person name="Mori A."/>
            <person name="Nascimento A.L."/>
            <person name="Naveira H.F."/>
            <person name="Nusbaum C."/>
            <person name="O'leary S."/>
            <person name="Orvis J."/>
            <person name="Pertea M."/>
            <person name="Quesneville H."/>
            <person name="Reidenbach K.R."/>
            <person name="Rogers Y.H."/>
            <person name="Roth C.W."/>
            <person name="Schneider J.R."/>
            <person name="Schatz M."/>
            <person name="Shumway M."/>
            <person name="Stanke M."/>
            <person name="Stinson E.O."/>
            <person name="Tubio J.M."/>
            <person name="Vanzee J.P."/>
            <person name="Verjovski-Almeida S."/>
            <person name="Werner D."/>
            <person name="White O."/>
            <person name="Wyder S."/>
            <person name="Zeng Q."/>
            <person name="Zhao Q."/>
            <person name="Zhao Y."/>
            <person name="Hill C.A."/>
            <person name="Raikhel A.S."/>
            <person name="Soares M.B."/>
            <person name="Knudson D.L."/>
            <person name="Lee N.H."/>
            <person name="Galagan J."/>
            <person name="Salzberg S.L."/>
            <person name="Paulsen I.T."/>
            <person name="Dimopoulos G."/>
            <person name="Collins F.H."/>
            <person name="Birren B."/>
            <person name="Fraser-Liggett C.M."/>
            <person name="Severson D.W."/>
        </authorList>
    </citation>
    <scope>NUCLEOTIDE SEQUENCE [LARGE SCALE GENOMIC DNA]</scope>
    <source>
        <strain evidence="6">Liverpool</strain>
    </source>
</reference>
<dbReference type="Gene3D" id="2.60.40.1520">
    <property type="entry name" value="Hemocyanin, C-terminal domain"/>
    <property type="match status" value="1"/>
</dbReference>
<evidence type="ECO:0000256" key="2">
    <source>
        <dbReference type="SAM" id="SignalP"/>
    </source>
</evidence>
<dbReference type="PANTHER" id="PTHR11511">
    <property type="entry name" value="LARVAL STORAGE PROTEIN/PHENOLOXIDASE"/>
    <property type="match status" value="1"/>
</dbReference>
<dbReference type="PhylomeDB" id="Q16I87"/>
<dbReference type="VEuPathDB" id="VectorBase:AAEL013757"/>
<dbReference type="Gene3D" id="1.10.1280.10">
    <property type="entry name" value="Di-copper center containing domain from catechol oxidase"/>
    <property type="match status" value="1"/>
</dbReference>
<dbReference type="Gene3D" id="1.20.1370.10">
    <property type="entry name" value="Hemocyanin, N-terminal domain"/>
    <property type="match status" value="1"/>
</dbReference>
<feature type="domain" description="Hemocyanin middle" evidence="3">
    <location>
        <begin position="159"/>
        <end position="426"/>
    </location>
</feature>
<dbReference type="SUPFAM" id="SSF81296">
    <property type="entry name" value="E set domains"/>
    <property type="match status" value="1"/>
</dbReference>
<dbReference type="eggNOG" id="ENOG502QR98">
    <property type="taxonomic scope" value="Eukaryota"/>
</dbReference>
<dbReference type="InterPro" id="IPR005203">
    <property type="entry name" value="Hemocyanin_C"/>
</dbReference>
<dbReference type="InterPro" id="IPR005204">
    <property type="entry name" value="Hemocyanin_N"/>
</dbReference>
<evidence type="ECO:0000259" key="3">
    <source>
        <dbReference type="Pfam" id="PF00372"/>
    </source>
</evidence>
<dbReference type="PROSITE" id="PS00209">
    <property type="entry name" value="HEMOCYANIN_1"/>
    <property type="match status" value="1"/>
</dbReference>
<accession>Q16I87</accession>
<organism evidence="6 7">
    <name type="scientific">Aedes aegypti</name>
    <name type="common">Yellowfever mosquito</name>
    <name type="synonym">Culex aegypti</name>
    <dbReference type="NCBI Taxonomy" id="7159"/>
    <lineage>
        <taxon>Eukaryota</taxon>
        <taxon>Metazoa</taxon>
        <taxon>Ecdysozoa</taxon>
        <taxon>Arthropoda</taxon>
        <taxon>Hexapoda</taxon>
        <taxon>Insecta</taxon>
        <taxon>Pterygota</taxon>
        <taxon>Neoptera</taxon>
        <taxon>Endopterygota</taxon>
        <taxon>Diptera</taxon>
        <taxon>Nematocera</taxon>
        <taxon>Culicoidea</taxon>
        <taxon>Culicidae</taxon>
        <taxon>Culicinae</taxon>
        <taxon>Aedini</taxon>
        <taxon>Aedes</taxon>
        <taxon>Stegomyia</taxon>
    </lineage>
</organism>
<dbReference type="InterPro" id="IPR036697">
    <property type="entry name" value="Hemocyanin_N_sf"/>
</dbReference>
<feature type="domain" description="Hemocyanin C-terminal" evidence="5">
    <location>
        <begin position="436"/>
        <end position="699"/>
    </location>
</feature>
<dbReference type="GO" id="GO:0005615">
    <property type="term" value="C:extracellular space"/>
    <property type="evidence" value="ECO:0007669"/>
    <property type="project" value="UniProtKB-ARBA"/>
</dbReference>
<evidence type="ECO:0000313" key="6">
    <source>
        <dbReference type="EMBL" id="EAT33979.1"/>
    </source>
</evidence>
<proteinExistence type="predicted"/>
<dbReference type="InterPro" id="IPR013788">
    <property type="entry name" value="Hemocyanin/hexamerin"/>
</dbReference>
<evidence type="ECO:0000259" key="4">
    <source>
        <dbReference type="Pfam" id="PF03722"/>
    </source>
</evidence>
<dbReference type="EMBL" id="CH478096">
    <property type="protein sequence ID" value="EAT33979.1"/>
    <property type="molecule type" value="Genomic_DNA"/>
</dbReference>
<reference evidence="6" key="3">
    <citation type="submission" date="2012-09" db="EMBL/GenBank/DDBJ databases">
        <authorList>
            <consortium name="VectorBase"/>
        </authorList>
    </citation>
    <scope>NUCLEOTIDE SEQUENCE</scope>
    <source>
        <strain evidence="6">Liverpool</strain>
    </source>
</reference>
<dbReference type="STRING" id="7159.Q16I87"/>
<dbReference type="KEGG" id="aag:5578573"/>
<dbReference type="PANTHER" id="PTHR11511:SF5">
    <property type="entry name" value="FAT-BODY PROTEIN 1-RELATED"/>
    <property type="match status" value="1"/>
</dbReference>
<protein>
    <submittedName>
        <fullName evidence="6">AAEL013757-PA</fullName>
    </submittedName>
</protein>
<dbReference type="AlphaFoldDB" id="Q16I87"/>
<dbReference type="Pfam" id="PF03722">
    <property type="entry name" value="Hemocyanin_N"/>
    <property type="match status" value="1"/>
</dbReference>
<dbReference type="OMA" id="HPWSFFD"/>
<evidence type="ECO:0000259" key="5">
    <source>
        <dbReference type="Pfam" id="PF03723"/>
    </source>
</evidence>
<gene>
    <name evidence="6" type="ORF">AaeL_AAEL013757</name>
</gene>
<dbReference type="Pfam" id="PF00372">
    <property type="entry name" value="Hemocyanin_M"/>
    <property type="match status" value="1"/>
</dbReference>
<evidence type="ECO:0000313" key="7">
    <source>
        <dbReference type="Proteomes" id="UP000682892"/>
    </source>
</evidence>
<feature type="chain" id="PRO_5030175060" evidence="2">
    <location>
        <begin position="19"/>
        <end position="711"/>
    </location>
</feature>
<dbReference type="PROSITE" id="PS00210">
    <property type="entry name" value="HEMOCYANIN_2"/>
    <property type="match status" value="1"/>
</dbReference>
<dbReference type="SUPFAM" id="SSF48050">
    <property type="entry name" value="Hemocyanin, N-terminal domain"/>
    <property type="match status" value="1"/>
</dbReference>
<dbReference type="InterPro" id="IPR000896">
    <property type="entry name" value="Hemocyanin/hexamerin_mid_dom"/>
</dbReference>
<dbReference type="SUPFAM" id="SSF48056">
    <property type="entry name" value="Di-copper centre-containing domain"/>
    <property type="match status" value="1"/>
</dbReference>
<dbReference type="Proteomes" id="UP000682892">
    <property type="component" value="Unassembled WGS sequence"/>
</dbReference>
<feature type="domain" description="Hemocyanin N-terminal" evidence="4">
    <location>
        <begin position="32"/>
        <end position="153"/>
    </location>
</feature>
<dbReference type="InterPro" id="IPR014756">
    <property type="entry name" value="Ig_E-set"/>
</dbReference>